<sequence>MPVPDSIDYLSTDPANNYPLGSESVFPNLDNYLRAHAAFIAQLRDRINSDGLPLMAVMWWGGVRASIPARMLALDGQVLNRTAYPALWALVSGGGYPVVAEADWLGDPLRRASFSAGNGATTFRMPDLNGKQPNGIGAATVRGDGAFAAAGPGRMQDAQNLSHTHGASSDQAGHHTHYFSGSTGASGGHTHGIRRGDYGGTGAYSVRQAESNVAGVEQTEPAGAHAHDFIGTTDGSGAHAHAIAVNSAGGDEARMKSATGTWVMRVL</sequence>
<dbReference type="EMBL" id="NKDB02000002">
    <property type="protein sequence ID" value="RKJ96627.1"/>
    <property type="molecule type" value="Genomic_DNA"/>
</dbReference>
<feature type="compositionally biased region" description="Polar residues" evidence="1">
    <location>
        <begin position="158"/>
        <end position="171"/>
    </location>
</feature>
<comment type="caution">
    <text evidence="2">The sequence shown here is derived from an EMBL/GenBank/DDBJ whole genome shotgun (WGS) entry which is preliminary data.</text>
</comment>
<dbReference type="SUPFAM" id="SSF88874">
    <property type="entry name" value="Receptor-binding domain of short tail fibre protein gp12"/>
    <property type="match status" value="1"/>
</dbReference>
<dbReference type="AlphaFoldDB" id="A0A420KBN2"/>
<dbReference type="RefSeq" id="WP_094438189.1">
    <property type="nucleotide sequence ID" value="NZ_NKDB02000002.1"/>
</dbReference>
<evidence type="ECO:0000313" key="3">
    <source>
        <dbReference type="Proteomes" id="UP000216225"/>
    </source>
</evidence>
<accession>A0A420KBN2</accession>
<reference evidence="2 3" key="1">
    <citation type="submission" date="2018-09" db="EMBL/GenBank/DDBJ databases">
        <title>Genome comparison of Alicycliphilus sp. BQ1, a polyurethanolytic bacterium, with its closest phylogenetic relatives Alicycliphilus denitrificans BC and K601, unable to attack polyurethane.</title>
        <authorList>
            <person name="Loza-Tavera H."/>
            <person name="Lozano L."/>
            <person name="Cevallos M."/>
            <person name="Maya-Lucas O."/>
            <person name="Garcia-Mena J."/>
            <person name="Hernandez J."/>
        </authorList>
    </citation>
    <scope>NUCLEOTIDE SEQUENCE [LARGE SCALE GENOMIC DNA]</scope>
    <source>
        <strain evidence="2 3">BQ1</strain>
    </source>
</reference>
<gene>
    <name evidence="2" type="ORF">CE154_011430</name>
</gene>
<proteinExistence type="predicted"/>
<evidence type="ECO:0000313" key="2">
    <source>
        <dbReference type="EMBL" id="RKJ96627.1"/>
    </source>
</evidence>
<name>A0A420KBN2_9BURK</name>
<organism evidence="2 3">
    <name type="scientific">Alicycliphilus denitrificans</name>
    <dbReference type="NCBI Taxonomy" id="179636"/>
    <lineage>
        <taxon>Bacteria</taxon>
        <taxon>Pseudomonadati</taxon>
        <taxon>Pseudomonadota</taxon>
        <taxon>Betaproteobacteria</taxon>
        <taxon>Burkholderiales</taxon>
        <taxon>Comamonadaceae</taxon>
        <taxon>Alicycliphilus</taxon>
    </lineage>
</organism>
<dbReference type="Proteomes" id="UP000216225">
    <property type="component" value="Unassembled WGS sequence"/>
</dbReference>
<protein>
    <submittedName>
        <fullName evidence="2">Tail fiber protein</fullName>
    </submittedName>
</protein>
<evidence type="ECO:0000256" key="1">
    <source>
        <dbReference type="SAM" id="MobiDB-lite"/>
    </source>
</evidence>
<feature type="region of interest" description="Disordered" evidence="1">
    <location>
        <begin position="158"/>
        <end position="203"/>
    </location>
</feature>